<evidence type="ECO:0000313" key="2">
    <source>
        <dbReference type="Proteomes" id="UP001379235"/>
    </source>
</evidence>
<protein>
    <recommendedName>
        <fullName evidence="3">SnoaL-like domain-containing protein</fullName>
    </recommendedName>
</protein>
<proteinExistence type="predicted"/>
<gene>
    <name evidence="1" type="ORF">WG900_15945</name>
</gene>
<dbReference type="RefSeq" id="WP_339968642.1">
    <property type="nucleotide sequence ID" value="NZ_JBBHJY010000009.1"/>
</dbReference>
<keyword evidence="2" id="KW-1185">Reference proteome</keyword>
<name>A0ABU8SBS8_9SPHN</name>
<comment type="caution">
    <text evidence="1">The sequence shown here is derived from an EMBL/GenBank/DDBJ whole genome shotgun (WGS) entry which is preliminary data.</text>
</comment>
<reference evidence="1 2" key="1">
    <citation type="submission" date="2024-03" db="EMBL/GenBank/DDBJ databases">
        <authorList>
            <person name="Jo J.-H."/>
        </authorList>
    </citation>
    <scope>NUCLEOTIDE SEQUENCE [LARGE SCALE GENOMIC DNA]</scope>
    <source>
        <strain evidence="1 2">AS3R-12</strain>
    </source>
</reference>
<evidence type="ECO:0000313" key="1">
    <source>
        <dbReference type="EMBL" id="MEJ6011411.1"/>
    </source>
</evidence>
<evidence type="ECO:0008006" key="3">
    <source>
        <dbReference type="Google" id="ProtNLM"/>
    </source>
</evidence>
<sequence>MDARKVLSLSAALAALVPLSGCDRSPAPAPSEPGRQKVVLDRAALSQVEDPARVLAYYGAALGAHDWEAADAAWGNFPETSPGTLRAHFGKYRALSLHFDESRIEGAAGSLVYIAPIVIRDGGRVVETGRIGLRRSNEVPGSTPEDRLWHVEMSELRPAEGAS</sequence>
<dbReference type="EMBL" id="JBBHJY010000009">
    <property type="protein sequence ID" value="MEJ6011411.1"/>
    <property type="molecule type" value="Genomic_DNA"/>
</dbReference>
<accession>A0ABU8SBS8</accession>
<dbReference type="Proteomes" id="UP001379235">
    <property type="component" value="Unassembled WGS sequence"/>
</dbReference>
<organism evidence="1 2">
    <name type="scientific">Novosphingobium aquae</name>
    <dbReference type="NCBI Taxonomy" id="3133435"/>
    <lineage>
        <taxon>Bacteria</taxon>
        <taxon>Pseudomonadati</taxon>
        <taxon>Pseudomonadota</taxon>
        <taxon>Alphaproteobacteria</taxon>
        <taxon>Sphingomonadales</taxon>
        <taxon>Sphingomonadaceae</taxon>
        <taxon>Novosphingobium</taxon>
    </lineage>
</organism>